<keyword evidence="6 7" id="KW-0472">Membrane</keyword>
<evidence type="ECO:0000256" key="3">
    <source>
        <dbReference type="ARBA" id="ARBA00022679"/>
    </source>
</evidence>
<reference evidence="9" key="1">
    <citation type="journal article" date="2015" name="Nature">
        <title>Complex archaea that bridge the gap between prokaryotes and eukaryotes.</title>
        <authorList>
            <person name="Spang A."/>
            <person name="Saw J.H."/>
            <person name="Jorgensen S.L."/>
            <person name="Zaremba-Niedzwiedzka K."/>
            <person name="Martijn J."/>
            <person name="Lind A.E."/>
            <person name="van Eijk R."/>
            <person name="Schleper C."/>
            <person name="Guy L."/>
            <person name="Ettema T.J."/>
        </authorList>
    </citation>
    <scope>NUCLEOTIDE SEQUENCE</scope>
</reference>
<accession>A0A0F8WH52</accession>
<dbReference type="AlphaFoldDB" id="A0A0F8WH52"/>
<dbReference type="InterPro" id="IPR003362">
    <property type="entry name" value="Bact_transf"/>
</dbReference>
<evidence type="ECO:0000256" key="2">
    <source>
        <dbReference type="ARBA" id="ARBA00022475"/>
    </source>
</evidence>
<comment type="caution">
    <text evidence="9">The sequence shown here is derived from an EMBL/GenBank/DDBJ whole genome shotgun (WGS) entry which is preliminary data.</text>
</comment>
<dbReference type="GO" id="GO:0016780">
    <property type="term" value="F:phosphotransferase activity, for other substituted phosphate groups"/>
    <property type="evidence" value="ECO:0007669"/>
    <property type="project" value="TreeGrafter"/>
</dbReference>
<protein>
    <recommendedName>
        <fullName evidence="8">Bacterial sugar transferase domain-containing protein</fullName>
    </recommendedName>
</protein>
<organism evidence="9">
    <name type="scientific">marine sediment metagenome</name>
    <dbReference type="NCBI Taxonomy" id="412755"/>
    <lineage>
        <taxon>unclassified sequences</taxon>
        <taxon>metagenomes</taxon>
        <taxon>ecological metagenomes</taxon>
    </lineage>
</organism>
<keyword evidence="4 7" id="KW-0812">Transmembrane</keyword>
<sequence length="209" mass="24038">NLAHPLNSYLKLVFDYSLSAALLVAIALPMAAMAIVIKLTSRGPVLYRHERMGRLCAPFQCIKFRTMYADADQRLEQILKTDPDARNEWESKQKLPNDPRITPVGRLLRKTSMDELPQMFNVLKGEMSLIGPRPVTAKEIDDHYKEMAKHCFQVLPGITGLWQVSGRSNTSYDYRIALDSWYVRNWNIWLDIVILLKTVKVVFRKEGAM</sequence>
<dbReference type="GO" id="GO:0005886">
    <property type="term" value="C:plasma membrane"/>
    <property type="evidence" value="ECO:0007669"/>
    <property type="project" value="UniProtKB-SubCell"/>
</dbReference>
<keyword evidence="5 7" id="KW-1133">Transmembrane helix</keyword>
<feature type="domain" description="Bacterial sugar transferase" evidence="8">
    <location>
        <begin position="11"/>
        <end position="203"/>
    </location>
</feature>
<evidence type="ECO:0000256" key="7">
    <source>
        <dbReference type="SAM" id="Phobius"/>
    </source>
</evidence>
<dbReference type="Pfam" id="PF02397">
    <property type="entry name" value="Bac_transf"/>
    <property type="match status" value="1"/>
</dbReference>
<keyword evidence="2" id="KW-1003">Cell membrane</keyword>
<evidence type="ECO:0000256" key="1">
    <source>
        <dbReference type="ARBA" id="ARBA00004236"/>
    </source>
</evidence>
<name>A0A0F8WH52_9ZZZZ</name>
<dbReference type="EMBL" id="LAZR01065110">
    <property type="protein sequence ID" value="KKK56202.1"/>
    <property type="molecule type" value="Genomic_DNA"/>
</dbReference>
<evidence type="ECO:0000256" key="6">
    <source>
        <dbReference type="ARBA" id="ARBA00023136"/>
    </source>
</evidence>
<dbReference type="PANTHER" id="PTHR30576">
    <property type="entry name" value="COLANIC BIOSYNTHESIS UDP-GLUCOSE LIPID CARRIER TRANSFERASE"/>
    <property type="match status" value="1"/>
</dbReference>
<evidence type="ECO:0000313" key="9">
    <source>
        <dbReference type="EMBL" id="KKK56202.1"/>
    </source>
</evidence>
<feature type="non-terminal residue" evidence="9">
    <location>
        <position position="1"/>
    </location>
</feature>
<evidence type="ECO:0000256" key="4">
    <source>
        <dbReference type="ARBA" id="ARBA00022692"/>
    </source>
</evidence>
<comment type="subcellular location">
    <subcellularLocation>
        <location evidence="1">Cell membrane</location>
    </subcellularLocation>
</comment>
<proteinExistence type="predicted"/>
<dbReference type="PANTHER" id="PTHR30576:SF4">
    <property type="entry name" value="UNDECAPRENYL-PHOSPHATE GALACTOSE PHOSPHOTRANSFERASE"/>
    <property type="match status" value="1"/>
</dbReference>
<gene>
    <name evidence="9" type="ORF">LCGC14_3066910</name>
</gene>
<feature type="transmembrane region" description="Helical" evidence="7">
    <location>
        <begin position="20"/>
        <end position="41"/>
    </location>
</feature>
<keyword evidence="3" id="KW-0808">Transferase</keyword>
<evidence type="ECO:0000256" key="5">
    <source>
        <dbReference type="ARBA" id="ARBA00022989"/>
    </source>
</evidence>
<evidence type="ECO:0000259" key="8">
    <source>
        <dbReference type="Pfam" id="PF02397"/>
    </source>
</evidence>